<organism evidence="3 4">
    <name type="scientific">Clostridium punense</name>
    <dbReference type="NCBI Taxonomy" id="1054297"/>
    <lineage>
        <taxon>Bacteria</taxon>
        <taxon>Bacillati</taxon>
        <taxon>Bacillota</taxon>
        <taxon>Clostridia</taxon>
        <taxon>Eubacteriales</taxon>
        <taxon>Clostridiaceae</taxon>
        <taxon>Clostridium</taxon>
    </lineage>
</organism>
<keyword evidence="2" id="KW-1133">Transmembrane helix</keyword>
<evidence type="ECO:0000313" key="3">
    <source>
        <dbReference type="EMBL" id="MBP2023959.1"/>
    </source>
</evidence>
<dbReference type="PROSITE" id="PS51257">
    <property type="entry name" value="PROKAR_LIPOPROTEIN"/>
    <property type="match status" value="1"/>
</dbReference>
<feature type="transmembrane region" description="Helical" evidence="2">
    <location>
        <begin position="7"/>
        <end position="24"/>
    </location>
</feature>
<dbReference type="Pfam" id="PF09580">
    <property type="entry name" value="Spore_YhcN_YlaJ"/>
    <property type="match status" value="1"/>
</dbReference>
<keyword evidence="2" id="KW-0472">Membrane</keyword>
<evidence type="ECO:0000313" key="4">
    <source>
        <dbReference type="Proteomes" id="UP001519308"/>
    </source>
</evidence>
<keyword evidence="3" id="KW-0449">Lipoprotein</keyword>
<proteinExistence type="predicted"/>
<feature type="region of interest" description="Disordered" evidence="1">
    <location>
        <begin position="31"/>
        <end position="60"/>
    </location>
</feature>
<feature type="compositionally biased region" description="Low complexity" evidence="1">
    <location>
        <begin position="31"/>
        <end position="50"/>
    </location>
</feature>
<evidence type="ECO:0000256" key="2">
    <source>
        <dbReference type="SAM" id="Phobius"/>
    </source>
</evidence>
<dbReference type="RefSeq" id="WP_021282190.1">
    <property type="nucleotide sequence ID" value="NZ_JAGGLL010000043.1"/>
</dbReference>
<evidence type="ECO:0000256" key="1">
    <source>
        <dbReference type="SAM" id="MobiDB-lite"/>
    </source>
</evidence>
<sequence>MERKYNIVEGIVVMLIIAVVVLFGCAKASSNNENGGKSQNSNSSTSSSTEPNRDSNTDDVLLGKKISQSIKDINGVEKSTVFIKETTALVGVTLKDGSQEISSELRGQIEEKVRQESKEIKKVAVTADKEVYEKLDAMANDFMNGKTLEELKKDLTEIIDKIKG</sequence>
<gene>
    <name evidence="3" type="ORF">J2Z44_003804</name>
</gene>
<dbReference type="EMBL" id="JAGGLL010000043">
    <property type="protein sequence ID" value="MBP2023959.1"/>
    <property type="molecule type" value="Genomic_DNA"/>
</dbReference>
<keyword evidence="4" id="KW-1185">Reference proteome</keyword>
<reference evidence="3 4" key="1">
    <citation type="submission" date="2021-03" db="EMBL/GenBank/DDBJ databases">
        <title>Genomic Encyclopedia of Type Strains, Phase IV (KMG-IV): sequencing the most valuable type-strain genomes for metagenomic binning, comparative biology and taxonomic classification.</title>
        <authorList>
            <person name="Goeker M."/>
        </authorList>
    </citation>
    <scope>NUCLEOTIDE SEQUENCE [LARGE SCALE GENOMIC DNA]</scope>
    <source>
        <strain evidence="3 4">DSM 28650</strain>
    </source>
</reference>
<keyword evidence="2" id="KW-0812">Transmembrane</keyword>
<dbReference type="InterPro" id="IPR019076">
    <property type="entry name" value="Spore_lipoprot_YhcN/YlaJ-like"/>
</dbReference>
<comment type="caution">
    <text evidence="3">The sequence shown here is derived from an EMBL/GenBank/DDBJ whole genome shotgun (WGS) entry which is preliminary data.</text>
</comment>
<name>A0ABS4KBG7_9CLOT</name>
<protein>
    <submittedName>
        <fullName evidence="3">YhcN/YlaJ family sporulation lipoprotein</fullName>
    </submittedName>
</protein>
<dbReference type="Proteomes" id="UP001519308">
    <property type="component" value="Unassembled WGS sequence"/>
</dbReference>
<accession>A0ABS4KBG7</accession>